<keyword evidence="1 2" id="KW-0694">RNA-binding</keyword>
<dbReference type="PANTHER" id="PTHR22792:SF132">
    <property type="entry name" value="LA-RELATED PROTEIN 1"/>
    <property type="match status" value="1"/>
</dbReference>
<reference evidence="5 6" key="1">
    <citation type="journal article" date="2021" name="Comput. Struct. Biotechnol. J.">
        <title>De novo genome assembly of the potent medicinal plant Rehmannia glutinosa using nanopore technology.</title>
        <authorList>
            <person name="Ma L."/>
            <person name="Dong C."/>
            <person name="Song C."/>
            <person name="Wang X."/>
            <person name="Zheng X."/>
            <person name="Niu Y."/>
            <person name="Chen S."/>
            <person name="Feng W."/>
        </authorList>
    </citation>
    <scope>NUCLEOTIDE SEQUENCE [LARGE SCALE GENOMIC DNA]</scope>
    <source>
        <strain evidence="5">DH-2019</strain>
    </source>
</reference>
<protein>
    <recommendedName>
        <fullName evidence="4">HTH La-type RNA-binding domain-containing protein</fullName>
    </recommendedName>
</protein>
<dbReference type="Gene3D" id="1.10.10.10">
    <property type="entry name" value="Winged helix-like DNA-binding domain superfamily/Winged helix DNA-binding domain"/>
    <property type="match status" value="1"/>
</dbReference>
<feature type="domain" description="HTH La-type RNA-binding" evidence="4">
    <location>
        <begin position="355"/>
        <end position="444"/>
    </location>
</feature>
<dbReference type="EMBL" id="JABTTQ020000006">
    <property type="protein sequence ID" value="KAK6154025.1"/>
    <property type="molecule type" value="Genomic_DNA"/>
</dbReference>
<feature type="region of interest" description="Disordered" evidence="3">
    <location>
        <begin position="1"/>
        <end position="314"/>
    </location>
</feature>
<keyword evidence="6" id="KW-1185">Reference proteome</keyword>
<gene>
    <name evidence="5" type="ORF">DH2020_013664</name>
</gene>
<dbReference type="InterPro" id="IPR045180">
    <property type="entry name" value="La_dom_prot"/>
</dbReference>
<dbReference type="Pfam" id="PF05383">
    <property type="entry name" value="La"/>
    <property type="match status" value="1"/>
</dbReference>
<dbReference type="InterPro" id="IPR006630">
    <property type="entry name" value="La_HTH"/>
</dbReference>
<accession>A0ABR0X3K4</accession>
<evidence type="ECO:0000256" key="3">
    <source>
        <dbReference type="SAM" id="MobiDB-lite"/>
    </source>
</evidence>
<dbReference type="PROSITE" id="PS50961">
    <property type="entry name" value="HTH_LA"/>
    <property type="match status" value="1"/>
</dbReference>
<dbReference type="SUPFAM" id="SSF46785">
    <property type="entry name" value="Winged helix' DNA-binding domain"/>
    <property type="match status" value="1"/>
</dbReference>
<dbReference type="InterPro" id="IPR036390">
    <property type="entry name" value="WH_DNA-bd_sf"/>
</dbReference>
<proteinExistence type="predicted"/>
<feature type="compositionally biased region" description="Low complexity" evidence="3">
    <location>
        <begin position="1"/>
        <end position="13"/>
    </location>
</feature>
<name>A0ABR0X3K4_REHGL</name>
<evidence type="ECO:0000313" key="6">
    <source>
        <dbReference type="Proteomes" id="UP001318860"/>
    </source>
</evidence>
<evidence type="ECO:0000259" key="4">
    <source>
        <dbReference type="PROSITE" id="PS50961"/>
    </source>
</evidence>
<sequence length="468" mass="50169">MASNSSSSTPKNSPRNHQRRSSAAARGIQSPSGSSPPPPLSLSGIIDQEQFVASSSDSFPPKDASSTSFAEDGSDSQLENSENGGGSKKPAWNKPSNGATTADVGVVMGAESWPALSESARASPKSSSTYSLKALSQTSSVTSLQEMAVGSLSSPKEITTGISTPNSTANHVVPSRQRSMKRGGGSSSHSSMPANDNSSQTLPTQGVVVEAPPHNPGKSGVSIGESSKDNTYRDARQRGGSFRRNNSGPLFHGDGPHHHSHGRRDQDRGKQDWGNSHHRSFGSREGNASQQRGGSRPFLRGTAPNSPFIPPPSSPVGLRPFVTPLVYPEMPSPVFYVSGPHPDSLRPMSMVPFFSMPDPYLHSKIVNQIDYYFSNENLVKDTFLRQNMDGEGCVSIKLIAGFKKVMQLTDNIQLILHAIQASTNVEVQGDKVRRRNDWTKWIMPPVQSTPTMLATHLNSVALDEKTAT</sequence>
<evidence type="ECO:0000256" key="2">
    <source>
        <dbReference type="PROSITE-ProRule" id="PRU00332"/>
    </source>
</evidence>
<dbReference type="Proteomes" id="UP001318860">
    <property type="component" value="Unassembled WGS sequence"/>
</dbReference>
<organism evidence="5 6">
    <name type="scientific">Rehmannia glutinosa</name>
    <name type="common">Chinese foxglove</name>
    <dbReference type="NCBI Taxonomy" id="99300"/>
    <lineage>
        <taxon>Eukaryota</taxon>
        <taxon>Viridiplantae</taxon>
        <taxon>Streptophyta</taxon>
        <taxon>Embryophyta</taxon>
        <taxon>Tracheophyta</taxon>
        <taxon>Spermatophyta</taxon>
        <taxon>Magnoliopsida</taxon>
        <taxon>eudicotyledons</taxon>
        <taxon>Gunneridae</taxon>
        <taxon>Pentapetalae</taxon>
        <taxon>asterids</taxon>
        <taxon>lamiids</taxon>
        <taxon>Lamiales</taxon>
        <taxon>Orobanchaceae</taxon>
        <taxon>Rehmannieae</taxon>
        <taxon>Rehmannia</taxon>
    </lineage>
</organism>
<evidence type="ECO:0000313" key="5">
    <source>
        <dbReference type="EMBL" id="KAK6154025.1"/>
    </source>
</evidence>
<dbReference type="SMART" id="SM00715">
    <property type="entry name" value="LA"/>
    <property type="match status" value="1"/>
</dbReference>
<dbReference type="CDD" id="cd07323">
    <property type="entry name" value="LAM"/>
    <property type="match status" value="1"/>
</dbReference>
<feature type="compositionally biased region" description="Low complexity" evidence="3">
    <location>
        <begin position="117"/>
        <end position="131"/>
    </location>
</feature>
<dbReference type="InterPro" id="IPR036388">
    <property type="entry name" value="WH-like_DNA-bd_sf"/>
</dbReference>
<feature type="compositionally biased region" description="Basic and acidic residues" evidence="3">
    <location>
        <begin position="226"/>
        <end position="237"/>
    </location>
</feature>
<comment type="caution">
    <text evidence="5">The sequence shown here is derived from an EMBL/GenBank/DDBJ whole genome shotgun (WGS) entry which is preliminary data.</text>
</comment>
<feature type="compositionally biased region" description="Polar residues" evidence="3">
    <location>
        <begin position="187"/>
        <end position="204"/>
    </location>
</feature>
<feature type="compositionally biased region" description="Polar residues" evidence="3">
    <location>
        <begin position="134"/>
        <end position="170"/>
    </location>
</feature>
<evidence type="ECO:0000256" key="1">
    <source>
        <dbReference type="ARBA" id="ARBA00022884"/>
    </source>
</evidence>
<feature type="compositionally biased region" description="Polar residues" evidence="3">
    <location>
        <begin position="51"/>
        <end position="82"/>
    </location>
</feature>
<dbReference type="PANTHER" id="PTHR22792">
    <property type="entry name" value="LUPUS LA PROTEIN-RELATED"/>
    <property type="match status" value="1"/>
</dbReference>